<gene>
    <name evidence="1" type="ORF">GMARGA_LOCUS38413</name>
</gene>
<dbReference type="Proteomes" id="UP000789901">
    <property type="component" value="Unassembled WGS sequence"/>
</dbReference>
<name>A0ABN7X3C3_GIGMA</name>
<organism evidence="1 2">
    <name type="scientific">Gigaspora margarita</name>
    <dbReference type="NCBI Taxonomy" id="4874"/>
    <lineage>
        <taxon>Eukaryota</taxon>
        <taxon>Fungi</taxon>
        <taxon>Fungi incertae sedis</taxon>
        <taxon>Mucoromycota</taxon>
        <taxon>Glomeromycotina</taxon>
        <taxon>Glomeromycetes</taxon>
        <taxon>Diversisporales</taxon>
        <taxon>Gigasporaceae</taxon>
        <taxon>Gigaspora</taxon>
    </lineage>
</organism>
<comment type="caution">
    <text evidence="1">The sequence shown here is derived from an EMBL/GenBank/DDBJ whole genome shotgun (WGS) entry which is preliminary data.</text>
</comment>
<dbReference type="EMBL" id="CAJVQB010085580">
    <property type="protein sequence ID" value="CAG8846934.1"/>
    <property type="molecule type" value="Genomic_DNA"/>
</dbReference>
<sequence length="44" mass="5260">INNLYLNRMISTDLEFSRNNIELKITNKEIVFLLILIEPRNINN</sequence>
<keyword evidence="2" id="KW-1185">Reference proteome</keyword>
<evidence type="ECO:0000313" key="1">
    <source>
        <dbReference type="EMBL" id="CAG8846934.1"/>
    </source>
</evidence>
<protein>
    <submittedName>
        <fullName evidence="1">10370_t:CDS:1</fullName>
    </submittedName>
</protein>
<proteinExistence type="predicted"/>
<accession>A0ABN7X3C3</accession>
<evidence type="ECO:0000313" key="2">
    <source>
        <dbReference type="Proteomes" id="UP000789901"/>
    </source>
</evidence>
<reference evidence="1 2" key="1">
    <citation type="submission" date="2021-06" db="EMBL/GenBank/DDBJ databases">
        <authorList>
            <person name="Kallberg Y."/>
            <person name="Tangrot J."/>
            <person name="Rosling A."/>
        </authorList>
    </citation>
    <scope>NUCLEOTIDE SEQUENCE [LARGE SCALE GENOMIC DNA]</scope>
    <source>
        <strain evidence="1 2">120-4 pot B 10/14</strain>
    </source>
</reference>
<feature type="non-terminal residue" evidence="1">
    <location>
        <position position="1"/>
    </location>
</feature>